<feature type="transmembrane region" description="Helical" evidence="1">
    <location>
        <begin position="301"/>
        <end position="324"/>
    </location>
</feature>
<dbReference type="WBParaSite" id="SVE_1622000.1">
    <property type="protein sequence ID" value="SVE_1622000.1"/>
    <property type="gene ID" value="SVE_1622000"/>
</dbReference>
<name>A0A0K0FV56_STRVS</name>
<keyword evidence="2" id="KW-1185">Reference proteome</keyword>
<feature type="transmembrane region" description="Helical" evidence="1">
    <location>
        <begin position="330"/>
        <end position="348"/>
    </location>
</feature>
<proteinExistence type="predicted"/>
<evidence type="ECO:0000313" key="2">
    <source>
        <dbReference type="Proteomes" id="UP000035680"/>
    </source>
</evidence>
<sequence>MTSYLPLSNTVIDIFYTYDYKYRVLQIISPNKSVNKRKQYRVLSEMFKFFSLATNVCYSNQSGKLVIQKLKLGLSLPNTRNFYQICSKKNPIDSIQIPIPLDCSSLELEKIYFTKTTIIKILPNGGCQSYVMPVYFNKKFIYIQGLSNPFFKRVYFFPRTENTCVPKNSEPIGGDYFIKDPDQFFYATQYECSVCYHYFIKNACELSNEFAYNVLKIKKETTSNDEIGIKVARLLTRRNDVTGIVLGLSVQIMECNLYKPDEVYLNKSIENLCYAEIPVRIGKTIYFTKNNLDLLITGTKVYCYSLFNIPILIFILLFLIFLIISIPFAYYIAGFIGNSIIFIQTNILRHIYNFEIKCWFTLVWYELNIQTKLNLEKGWCGFGSFLSLICCKKIENLQTYEAEYLTNIAINKILQDRKNELNLALEEGMLARSKEFFGATNFTHISDKSIIYDL</sequence>
<dbReference type="AlphaFoldDB" id="A0A0K0FV56"/>
<keyword evidence="1" id="KW-1133">Transmembrane helix</keyword>
<organism evidence="2 3">
    <name type="scientific">Strongyloides venezuelensis</name>
    <name type="common">Threadworm</name>
    <dbReference type="NCBI Taxonomy" id="75913"/>
    <lineage>
        <taxon>Eukaryota</taxon>
        <taxon>Metazoa</taxon>
        <taxon>Ecdysozoa</taxon>
        <taxon>Nematoda</taxon>
        <taxon>Chromadorea</taxon>
        <taxon>Rhabditida</taxon>
        <taxon>Tylenchina</taxon>
        <taxon>Panagrolaimomorpha</taxon>
        <taxon>Strongyloidoidea</taxon>
        <taxon>Strongyloididae</taxon>
        <taxon>Strongyloides</taxon>
    </lineage>
</organism>
<keyword evidence="1" id="KW-0472">Membrane</keyword>
<evidence type="ECO:0000313" key="3">
    <source>
        <dbReference type="WBParaSite" id="SVE_1622000.1"/>
    </source>
</evidence>
<evidence type="ECO:0000256" key="1">
    <source>
        <dbReference type="SAM" id="Phobius"/>
    </source>
</evidence>
<protein>
    <submittedName>
        <fullName evidence="3">Uncharacterized protein</fullName>
    </submittedName>
</protein>
<accession>A0A0K0FV56</accession>
<keyword evidence="1" id="KW-0812">Transmembrane</keyword>
<reference evidence="3" key="2">
    <citation type="submission" date="2015-08" db="UniProtKB">
        <authorList>
            <consortium name="WormBaseParasite"/>
        </authorList>
    </citation>
    <scope>IDENTIFICATION</scope>
</reference>
<reference evidence="2" key="1">
    <citation type="submission" date="2014-07" db="EMBL/GenBank/DDBJ databases">
        <authorList>
            <person name="Martin A.A"/>
            <person name="De Silva N."/>
        </authorList>
    </citation>
    <scope>NUCLEOTIDE SEQUENCE</scope>
</reference>
<dbReference type="Proteomes" id="UP000035680">
    <property type="component" value="Unassembled WGS sequence"/>
</dbReference>